<dbReference type="PANTHER" id="PTHR37804:SF1">
    <property type="entry name" value="CDAA REGULATORY PROTEIN CDAR"/>
    <property type="match status" value="1"/>
</dbReference>
<reference evidence="3" key="1">
    <citation type="submission" date="2017-02" db="EMBL/GenBank/DDBJ databases">
        <authorList>
            <person name="Regsiter A."/>
            <person name="William W."/>
        </authorList>
    </citation>
    <scope>NUCLEOTIDE SEQUENCE</scope>
    <source>
        <strain evidence="3">BdmA 4</strain>
    </source>
</reference>
<keyword evidence="2" id="KW-1133">Transmembrane helix</keyword>
<sequence>MNLDSRISKLLENWPAKVISLVVAIFIMFLYNLTRLDQRLITVPLNISEGRSYVPATEYPKTVRVTIRGDRDQIYRIREADIVASLDLTRYESEGVFRVPVKLERRGDARDIDPLELRADPAEIPISFERLAAKRVAISPTFKGFLEQGYELNSYEIVPPEIAIEGPTSLINGTKDISTDVIELSGKTGDFSLTVPLVKPSDLINLIDVNTVRFTARIQKQERRITLNNVPIKAVNLDPALGFAETMPTGKMTLLPRQGQDMATATNALLEADFKDITKPGQYSIPLTPIPPEGFDVEAYDPLVITVRLRIAPAPASNSSGGAGLQGQNQAQGSTSQPVVP</sequence>
<feature type="transmembrane region" description="Helical" evidence="2">
    <location>
        <begin position="14"/>
        <end position="33"/>
    </location>
</feature>
<dbReference type="Gene3D" id="2.170.120.40">
    <property type="entry name" value="YbbR-like domain"/>
    <property type="match status" value="1"/>
</dbReference>
<feature type="compositionally biased region" description="Low complexity" evidence="1">
    <location>
        <begin position="316"/>
        <end position="334"/>
    </location>
</feature>
<proteinExistence type="predicted"/>
<evidence type="ECO:0000256" key="1">
    <source>
        <dbReference type="SAM" id="MobiDB-lite"/>
    </source>
</evidence>
<dbReference type="Gene3D" id="2.170.120.30">
    <property type="match status" value="1"/>
</dbReference>
<gene>
    <name evidence="3" type="ORF">SPIRO4BDMA_50715</name>
</gene>
<feature type="region of interest" description="Disordered" evidence="1">
    <location>
        <begin position="316"/>
        <end position="341"/>
    </location>
</feature>
<dbReference type="AlphaFoldDB" id="A0A3P3XSG9"/>
<accession>A0A3P3XSG9</accession>
<organism evidence="3">
    <name type="scientific">uncultured spirochete</name>
    <dbReference type="NCBI Taxonomy" id="156406"/>
    <lineage>
        <taxon>Bacteria</taxon>
        <taxon>Pseudomonadati</taxon>
        <taxon>Spirochaetota</taxon>
        <taxon>Spirochaetia</taxon>
        <taxon>Spirochaetales</taxon>
        <taxon>environmental samples</taxon>
    </lineage>
</organism>
<dbReference type="Pfam" id="PF07949">
    <property type="entry name" value="YbbR"/>
    <property type="match status" value="2"/>
</dbReference>
<keyword evidence="2" id="KW-0472">Membrane</keyword>
<dbReference type="EMBL" id="FWDO01000005">
    <property type="protein sequence ID" value="SLM19200.1"/>
    <property type="molecule type" value="Genomic_DNA"/>
</dbReference>
<name>A0A3P3XSG9_9SPIR</name>
<evidence type="ECO:0000256" key="2">
    <source>
        <dbReference type="SAM" id="Phobius"/>
    </source>
</evidence>
<dbReference type="PANTHER" id="PTHR37804">
    <property type="entry name" value="CDAA REGULATORY PROTEIN CDAR"/>
    <property type="match status" value="1"/>
</dbReference>
<protein>
    <submittedName>
        <fullName evidence="3">Putative YbbR family protein</fullName>
    </submittedName>
</protein>
<dbReference type="InterPro" id="IPR012505">
    <property type="entry name" value="YbbR"/>
</dbReference>
<keyword evidence="2" id="KW-0812">Transmembrane</keyword>
<dbReference type="InterPro" id="IPR053154">
    <property type="entry name" value="c-di-AMP_regulator"/>
</dbReference>
<evidence type="ECO:0000313" key="3">
    <source>
        <dbReference type="EMBL" id="SLM19200.1"/>
    </source>
</evidence>